<evidence type="ECO:0000313" key="3">
    <source>
        <dbReference type="EMBL" id="KAK0320368.1"/>
    </source>
</evidence>
<comment type="caution">
    <text evidence="4">The sequence shown here is derived from an EMBL/GenBank/DDBJ whole genome shotgun (WGS) entry which is preliminary data.</text>
</comment>
<dbReference type="AlphaFoldDB" id="A0AAN6L3T5"/>
<protein>
    <submittedName>
        <fullName evidence="4">Uncharacterized protein</fullName>
    </submittedName>
</protein>
<feature type="compositionally biased region" description="Pro residues" evidence="1">
    <location>
        <begin position="44"/>
        <end position="54"/>
    </location>
</feature>
<dbReference type="Proteomes" id="UP001168146">
    <property type="component" value="Unassembled WGS sequence"/>
</dbReference>
<keyword evidence="2" id="KW-1133">Transmembrane helix</keyword>
<dbReference type="EMBL" id="JAUJLE010000005">
    <property type="protein sequence ID" value="KAK1013663.1"/>
    <property type="molecule type" value="Genomic_DNA"/>
</dbReference>
<accession>A0AAN6L3T5</accession>
<keyword evidence="5" id="KW-1185">Reference proteome</keyword>
<feature type="compositionally biased region" description="Basic residues" evidence="1">
    <location>
        <begin position="27"/>
        <end position="39"/>
    </location>
</feature>
<organism evidence="4 5">
    <name type="scientific">Friedmanniomyces endolithicus</name>
    <dbReference type="NCBI Taxonomy" id="329885"/>
    <lineage>
        <taxon>Eukaryota</taxon>
        <taxon>Fungi</taxon>
        <taxon>Dikarya</taxon>
        <taxon>Ascomycota</taxon>
        <taxon>Pezizomycotina</taxon>
        <taxon>Dothideomycetes</taxon>
        <taxon>Dothideomycetidae</taxon>
        <taxon>Mycosphaerellales</taxon>
        <taxon>Teratosphaeriaceae</taxon>
        <taxon>Friedmanniomyces</taxon>
    </lineage>
</organism>
<reference evidence="3" key="1">
    <citation type="submission" date="2021-12" db="EMBL/GenBank/DDBJ databases">
        <title>Black yeast isolated from Biological Soil Crust.</title>
        <authorList>
            <person name="Kurbessoian T."/>
        </authorList>
    </citation>
    <scope>NUCLEOTIDE SEQUENCE</scope>
    <source>
        <strain evidence="3">CCFEE 5208</strain>
    </source>
</reference>
<feature type="transmembrane region" description="Helical" evidence="2">
    <location>
        <begin position="146"/>
        <end position="167"/>
    </location>
</feature>
<keyword evidence="2" id="KW-0472">Membrane</keyword>
<dbReference type="Proteomes" id="UP001175353">
    <property type="component" value="Unassembled WGS sequence"/>
</dbReference>
<evidence type="ECO:0000313" key="4">
    <source>
        <dbReference type="EMBL" id="KAK1013663.1"/>
    </source>
</evidence>
<keyword evidence="2" id="KW-0812">Transmembrane</keyword>
<name>A0AAN6L3T5_9PEZI</name>
<feature type="region of interest" description="Disordered" evidence="1">
    <location>
        <begin position="1"/>
        <end position="54"/>
    </location>
</feature>
<evidence type="ECO:0000256" key="2">
    <source>
        <dbReference type="SAM" id="Phobius"/>
    </source>
</evidence>
<sequence>MPIDPNANPSISPNVPPTPLAMANRKPTARTKRLQKHPTTRVPPTTPTNEPPIMALPPPAYHDGRFRLPIDDDDDAISLPSYHSSTLFPHYNPDDKHAPATTTTSRASMEVHADVPVDLEAQRAFPGTGVLVQQSEGRKPARMGVMLNRVGLIATPFVIGGFLWVVLATR</sequence>
<dbReference type="EMBL" id="JASUXU010000025">
    <property type="protein sequence ID" value="KAK0320368.1"/>
    <property type="molecule type" value="Genomic_DNA"/>
</dbReference>
<evidence type="ECO:0000256" key="1">
    <source>
        <dbReference type="SAM" id="MobiDB-lite"/>
    </source>
</evidence>
<gene>
    <name evidence="3" type="ORF">LTR82_008482</name>
    <name evidence="4" type="ORF">LTR91_001259</name>
</gene>
<evidence type="ECO:0000313" key="5">
    <source>
        <dbReference type="Proteomes" id="UP001175353"/>
    </source>
</evidence>
<proteinExistence type="predicted"/>
<reference evidence="4" key="2">
    <citation type="submission" date="2023-06" db="EMBL/GenBank/DDBJ databases">
        <title>Black Yeasts Isolated from many extreme environments.</title>
        <authorList>
            <person name="Coleine C."/>
            <person name="Stajich J.E."/>
            <person name="Selbmann L."/>
        </authorList>
    </citation>
    <scope>NUCLEOTIDE SEQUENCE</scope>
    <source>
        <strain evidence="4">CCFEE 5200</strain>
    </source>
</reference>